<dbReference type="NCBIfam" id="TIGR02870">
    <property type="entry name" value="spore_II_D"/>
    <property type="match status" value="1"/>
</dbReference>
<reference evidence="2" key="1">
    <citation type="journal article" date="2014" name="Genome Announc.">
        <title>Draft Genome Sequences of Three Alkaliphilic Bacillus Strains, Bacillus wakoensis JCM 9140T, Bacillus akibai JCM 9157T, and Bacillus hemicellulosilyticus JCM 9152T.</title>
        <authorList>
            <person name="Yuki M."/>
            <person name="Oshima K."/>
            <person name="Suda W."/>
            <person name="Oshida Y."/>
            <person name="Kitamura K."/>
            <person name="Iida T."/>
            <person name="Hattori M."/>
            <person name="Ohkuma M."/>
        </authorList>
    </citation>
    <scope>NUCLEOTIDE SEQUENCE [LARGE SCALE GENOMIC DNA]</scope>
    <source>
        <strain evidence="2">JCM 9140</strain>
    </source>
</reference>
<dbReference type="Proteomes" id="UP000018890">
    <property type="component" value="Unassembled WGS sequence"/>
</dbReference>
<evidence type="ECO:0000259" key="1">
    <source>
        <dbReference type="Pfam" id="PF08486"/>
    </source>
</evidence>
<dbReference type="OrthoDB" id="9794671at2"/>
<dbReference type="NCBIfam" id="TIGR02669">
    <property type="entry name" value="SpoIID_LytB"/>
    <property type="match status" value="1"/>
</dbReference>
<organism evidence="2 3">
    <name type="scientific">Halalkalibacter wakoensis JCM 9140</name>
    <dbReference type="NCBI Taxonomy" id="1236970"/>
    <lineage>
        <taxon>Bacteria</taxon>
        <taxon>Bacillati</taxon>
        <taxon>Bacillota</taxon>
        <taxon>Bacilli</taxon>
        <taxon>Bacillales</taxon>
        <taxon>Bacillaceae</taxon>
        <taxon>Halalkalibacter</taxon>
    </lineage>
</organism>
<feature type="domain" description="Sporulation stage II protein D amidase enhancer LytB N-terminal" evidence="1">
    <location>
        <begin position="66"/>
        <end position="168"/>
    </location>
</feature>
<accession>W4Q5K9</accession>
<gene>
    <name evidence="2" type="ORF">JCM9140_3373</name>
</gene>
<dbReference type="InterPro" id="IPR013486">
    <property type="entry name" value="SpoIID/LytB"/>
</dbReference>
<evidence type="ECO:0000313" key="2">
    <source>
        <dbReference type="EMBL" id="GAE27245.1"/>
    </source>
</evidence>
<dbReference type="AlphaFoldDB" id="W4Q5K9"/>
<dbReference type="RefSeq" id="WP_034748177.1">
    <property type="nucleotide sequence ID" value="NZ_BAUT01000043.1"/>
</dbReference>
<dbReference type="InterPro" id="IPR051922">
    <property type="entry name" value="Bact_Sporulation_Assoc"/>
</dbReference>
<dbReference type="InterPro" id="IPR013693">
    <property type="entry name" value="SpoIID/LytB_N"/>
</dbReference>
<dbReference type="EMBL" id="BAUT01000043">
    <property type="protein sequence ID" value="GAE27245.1"/>
    <property type="molecule type" value="Genomic_DNA"/>
</dbReference>
<dbReference type="PANTHER" id="PTHR30032:SF4">
    <property type="entry name" value="AMIDASE ENHANCER"/>
    <property type="match status" value="1"/>
</dbReference>
<dbReference type="GO" id="GO:0030288">
    <property type="term" value="C:outer membrane-bounded periplasmic space"/>
    <property type="evidence" value="ECO:0007669"/>
    <property type="project" value="TreeGrafter"/>
</dbReference>
<dbReference type="InterPro" id="IPR014225">
    <property type="entry name" value="Spore_II_D_firmicutes"/>
</dbReference>
<dbReference type="PANTHER" id="PTHR30032">
    <property type="entry name" value="N-ACETYLMURAMOYL-L-ALANINE AMIDASE-RELATED"/>
    <property type="match status" value="1"/>
</dbReference>
<dbReference type="STRING" id="1236970.JCM9140_3373"/>
<proteinExistence type="predicted"/>
<comment type="caution">
    <text evidence="2">The sequence shown here is derived from an EMBL/GenBank/DDBJ whole genome shotgun (WGS) entry which is preliminary data.</text>
</comment>
<name>W4Q5K9_9BACI</name>
<protein>
    <submittedName>
        <fullName evidence="2">Stage II sporulation protein D</fullName>
    </submittedName>
</protein>
<evidence type="ECO:0000313" key="3">
    <source>
        <dbReference type="Proteomes" id="UP000018890"/>
    </source>
</evidence>
<dbReference type="Pfam" id="PF08486">
    <property type="entry name" value="SpoIID"/>
    <property type="match status" value="1"/>
</dbReference>
<dbReference type="GO" id="GO:0030435">
    <property type="term" value="P:sporulation resulting in formation of a cellular spore"/>
    <property type="evidence" value="ECO:0007669"/>
    <property type="project" value="InterPro"/>
</dbReference>
<sequence length="341" mass="38253">MKRLLVVATILCTVVLIIPAVIIVFLSDPAESTTTVTRTITLEELESEFDYNPEADVAVTVFRTESEQLEETPLERYVMGVVASEMHASFEMEALKAQALTARTYMVKNILQPRTEQLPEGAMVTDTVTHQVYKNEEELKELWGSDYDMNMARIQEAVLATQGQVLTFEGEPIDALFFSTSNGYTENSEDYWGDEIPYLRSVESPWDQVSPRFSSEITMSVADFQEKLKVNLPEDGSVGTILERTQGGRVAKVRINDEELSGREVRDRLGLDSSDFQWQRQGDQIAIQTRGWGHGVGMSQFGADGMAKEGSNYADIINHYYNGVEIQSVEPFVSEMLAKAE</sequence>
<keyword evidence="3" id="KW-1185">Reference proteome</keyword>